<reference evidence="2" key="1">
    <citation type="submission" date="2021-02" db="EMBL/GenBank/DDBJ databases">
        <authorList>
            <person name="Nowell W R."/>
        </authorList>
    </citation>
    <scope>NUCLEOTIDE SEQUENCE</scope>
</reference>
<evidence type="ECO:0000313" key="3">
    <source>
        <dbReference type="EMBL" id="CAF1073484.1"/>
    </source>
</evidence>
<organism evidence="2 6">
    <name type="scientific">Didymodactylos carnosus</name>
    <dbReference type="NCBI Taxonomy" id="1234261"/>
    <lineage>
        <taxon>Eukaryota</taxon>
        <taxon>Metazoa</taxon>
        <taxon>Spiralia</taxon>
        <taxon>Gnathifera</taxon>
        <taxon>Rotifera</taxon>
        <taxon>Eurotatoria</taxon>
        <taxon>Bdelloidea</taxon>
        <taxon>Philodinida</taxon>
        <taxon>Philodinidae</taxon>
        <taxon>Didymodactylos</taxon>
    </lineage>
</organism>
<evidence type="ECO:0000313" key="4">
    <source>
        <dbReference type="EMBL" id="CAF3815900.1"/>
    </source>
</evidence>
<dbReference type="Proteomes" id="UP000681722">
    <property type="component" value="Unassembled WGS sequence"/>
</dbReference>
<name>A0A814K329_9BILA</name>
<evidence type="ECO:0000256" key="1">
    <source>
        <dbReference type="SAM" id="MobiDB-lite"/>
    </source>
</evidence>
<evidence type="ECO:0000313" key="5">
    <source>
        <dbReference type="EMBL" id="CAF3837530.1"/>
    </source>
</evidence>
<feature type="region of interest" description="Disordered" evidence="1">
    <location>
        <begin position="1"/>
        <end position="44"/>
    </location>
</feature>
<proteinExistence type="predicted"/>
<dbReference type="Proteomes" id="UP000682733">
    <property type="component" value="Unassembled WGS sequence"/>
</dbReference>
<dbReference type="AlphaFoldDB" id="A0A814K329"/>
<evidence type="ECO:0000313" key="6">
    <source>
        <dbReference type="Proteomes" id="UP000663829"/>
    </source>
</evidence>
<dbReference type="EMBL" id="CAJOBA010008833">
    <property type="protein sequence ID" value="CAF3837530.1"/>
    <property type="molecule type" value="Genomic_DNA"/>
</dbReference>
<accession>A0A814K329</accession>
<dbReference type="EMBL" id="CAJNOQ010004133">
    <property type="protein sequence ID" value="CAF1045905.1"/>
    <property type="molecule type" value="Genomic_DNA"/>
</dbReference>
<dbReference type="EMBL" id="CAJNOK010008815">
    <property type="protein sequence ID" value="CAF1073484.1"/>
    <property type="molecule type" value="Genomic_DNA"/>
</dbReference>
<dbReference type="EMBL" id="CAJOBC010004134">
    <property type="protein sequence ID" value="CAF3815900.1"/>
    <property type="molecule type" value="Genomic_DNA"/>
</dbReference>
<feature type="compositionally biased region" description="Acidic residues" evidence="1">
    <location>
        <begin position="18"/>
        <end position="44"/>
    </location>
</feature>
<keyword evidence="6" id="KW-1185">Reference proteome</keyword>
<sequence length="89" mass="10043">MSPEQKNTICVKIPIVESNDEGDNTTNVDDDEDNDSIDDNETIDDEPARRIEQQNYIIVDHNVRNDDPTTCFDISLALPLDVDSYISIS</sequence>
<comment type="caution">
    <text evidence="2">The sequence shown here is derived from an EMBL/GenBank/DDBJ whole genome shotgun (WGS) entry which is preliminary data.</text>
</comment>
<evidence type="ECO:0000313" key="2">
    <source>
        <dbReference type="EMBL" id="CAF1045905.1"/>
    </source>
</evidence>
<dbReference type="Proteomes" id="UP000677228">
    <property type="component" value="Unassembled WGS sequence"/>
</dbReference>
<protein>
    <submittedName>
        <fullName evidence="2">Uncharacterized protein</fullName>
    </submittedName>
</protein>
<gene>
    <name evidence="2" type="ORF">GPM918_LOCUS16025</name>
    <name evidence="3" type="ORF">OVA965_LOCUS18009</name>
    <name evidence="4" type="ORF">SRO942_LOCUS16030</name>
    <name evidence="5" type="ORF">TMI583_LOCUS18022</name>
</gene>
<dbReference type="Proteomes" id="UP000663829">
    <property type="component" value="Unassembled WGS sequence"/>
</dbReference>